<dbReference type="InterPro" id="IPR014810">
    <property type="entry name" value="Fcf2_C"/>
</dbReference>
<protein>
    <submittedName>
        <fullName evidence="5">Fcf2 pre-rRNA processing-domain-containing protein</fullName>
    </submittedName>
</protein>
<dbReference type="InterPro" id="IPR039883">
    <property type="entry name" value="Fcf2/DNTTIP2"/>
</dbReference>
<accession>A0AAD4BYD9</accession>
<evidence type="ECO:0000256" key="1">
    <source>
        <dbReference type="ARBA" id="ARBA00004604"/>
    </source>
</evidence>
<feature type="region of interest" description="Disordered" evidence="3">
    <location>
        <begin position="241"/>
        <end position="265"/>
    </location>
</feature>
<feature type="compositionally biased region" description="Basic residues" evidence="3">
    <location>
        <begin position="246"/>
        <end position="255"/>
    </location>
</feature>
<dbReference type="GO" id="GO:0006396">
    <property type="term" value="P:RNA processing"/>
    <property type="evidence" value="ECO:0007669"/>
    <property type="project" value="TreeGrafter"/>
</dbReference>
<comment type="subcellular location">
    <subcellularLocation>
        <location evidence="1">Nucleus</location>
        <location evidence="1">Nucleolus</location>
    </subcellularLocation>
</comment>
<proteinExistence type="predicted"/>
<dbReference type="Pfam" id="PF08698">
    <property type="entry name" value="Fcf2"/>
    <property type="match status" value="1"/>
</dbReference>
<feature type="domain" description="Fcf2 pre-rRNA processing C-terminal" evidence="4">
    <location>
        <begin position="135"/>
        <end position="238"/>
    </location>
</feature>
<evidence type="ECO:0000256" key="2">
    <source>
        <dbReference type="ARBA" id="ARBA00023242"/>
    </source>
</evidence>
<keyword evidence="2" id="KW-0539">Nucleus</keyword>
<reference evidence="5" key="2">
    <citation type="journal article" date="2020" name="Nat. Commun.">
        <title>Large-scale genome sequencing of mycorrhizal fungi provides insights into the early evolution of symbiotic traits.</title>
        <authorList>
            <person name="Miyauchi S."/>
            <person name="Kiss E."/>
            <person name="Kuo A."/>
            <person name="Drula E."/>
            <person name="Kohler A."/>
            <person name="Sanchez-Garcia M."/>
            <person name="Morin E."/>
            <person name="Andreopoulos B."/>
            <person name="Barry K.W."/>
            <person name="Bonito G."/>
            <person name="Buee M."/>
            <person name="Carver A."/>
            <person name="Chen C."/>
            <person name="Cichocki N."/>
            <person name="Clum A."/>
            <person name="Culley D."/>
            <person name="Crous P.W."/>
            <person name="Fauchery L."/>
            <person name="Girlanda M."/>
            <person name="Hayes R.D."/>
            <person name="Keri Z."/>
            <person name="LaButti K."/>
            <person name="Lipzen A."/>
            <person name="Lombard V."/>
            <person name="Magnuson J."/>
            <person name="Maillard F."/>
            <person name="Murat C."/>
            <person name="Nolan M."/>
            <person name="Ohm R.A."/>
            <person name="Pangilinan J."/>
            <person name="Pereira M.F."/>
            <person name="Perotto S."/>
            <person name="Peter M."/>
            <person name="Pfister S."/>
            <person name="Riley R."/>
            <person name="Sitrit Y."/>
            <person name="Stielow J.B."/>
            <person name="Szollosi G."/>
            <person name="Zifcakova L."/>
            <person name="Stursova M."/>
            <person name="Spatafora J.W."/>
            <person name="Tedersoo L."/>
            <person name="Vaario L.M."/>
            <person name="Yamada A."/>
            <person name="Yan M."/>
            <person name="Wang P."/>
            <person name="Xu J."/>
            <person name="Bruns T."/>
            <person name="Baldrian P."/>
            <person name="Vilgalys R."/>
            <person name="Dunand C."/>
            <person name="Henrissat B."/>
            <person name="Grigoriev I.V."/>
            <person name="Hibbett D."/>
            <person name="Nagy L.G."/>
            <person name="Martin F.M."/>
        </authorList>
    </citation>
    <scope>NUCLEOTIDE SEQUENCE</scope>
    <source>
        <strain evidence="5">BED1</strain>
    </source>
</reference>
<evidence type="ECO:0000313" key="5">
    <source>
        <dbReference type="EMBL" id="KAF8443083.1"/>
    </source>
</evidence>
<feature type="compositionally biased region" description="Basic and acidic residues" evidence="3">
    <location>
        <begin position="256"/>
        <end position="265"/>
    </location>
</feature>
<evidence type="ECO:0000256" key="3">
    <source>
        <dbReference type="SAM" id="MobiDB-lite"/>
    </source>
</evidence>
<dbReference type="PANTHER" id="PTHR21686:SF12">
    <property type="entry name" value="DEOXYNUCLEOTIDYLTRANSFERASE TERMINAL-INTERACTING PROTEIN 2"/>
    <property type="match status" value="1"/>
</dbReference>
<name>A0AAD4BYD9_BOLED</name>
<comment type="caution">
    <text evidence="5">The sequence shown here is derived from an EMBL/GenBank/DDBJ whole genome shotgun (WGS) entry which is preliminary data.</text>
</comment>
<organism evidence="5 6">
    <name type="scientific">Boletus edulis BED1</name>
    <dbReference type="NCBI Taxonomy" id="1328754"/>
    <lineage>
        <taxon>Eukaryota</taxon>
        <taxon>Fungi</taxon>
        <taxon>Dikarya</taxon>
        <taxon>Basidiomycota</taxon>
        <taxon>Agaricomycotina</taxon>
        <taxon>Agaricomycetes</taxon>
        <taxon>Agaricomycetidae</taxon>
        <taxon>Boletales</taxon>
        <taxon>Boletineae</taxon>
        <taxon>Boletaceae</taxon>
        <taxon>Boletoideae</taxon>
        <taxon>Boletus</taxon>
    </lineage>
</organism>
<dbReference type="Proteomes" id="UP001194468">
    <property type="component" value="Unassembled WGS sequence"/>
</dbReference>
<gene>
    <name evidence="5" type="ORF">L210DRAFT_3534795</name>
</gene>
<dbReference type="AlphaFoldDB" id="A0AAD4BYD9"/>
<evidence type="ECO:0000259" key="4">
    <source>
        <dbReference type="Pfam" id="PF08698"/>
    </source>
</evidence>
<feature type="region of interest" description="Disordered" evidence="3">
    <location>
        <begin position="55"/>
        <end position="122"/>
    </location>
</feature>
<dbReference type="GO" id="GO:0003723">
    <property type="term" value="F:RNA binding"/>
    <property type="evidence" value="ECO:0007669"/>
    <property type="project" value="TreeGrafter"/>
</dbReference>
<evidence type="ECO:0000313" key="6">
    <source>
        <dbReference type="Proteomes" id="UP001194468"/>
    </source>
</evidence>
<dbReference type="EMBL" id="WHUW01000008">
    <property type="protein sequence ID" value="KAF8443083.1"/>
    <property type="molecule type" value="Genomic_DNA"/>
</dbReference>
<sequence>MSTDSDSEEEITPEYLQSLLDKARQNAREEAQRVKMLREEGEMHAFGEQDIIQIGEGDEAKEEEQQPLPLLDPGVLPPPYFEFGNARHQAPTSVRDPDVAHTEVASSSMSIPAPPEDPNADWKQLTKKQRKALRNKTAGQGWFDLPAPAEADLPRLHREVEALRLRNQLDPKRFYRKDDGEGKGIKGLPKHFAIGTILPTNTPFGTASTDNLPRAHRKRTLVDELVDDAEARRYTKKKFDELQQVRGRKGKKTLHKKNDLRKPKW</sequence>
<dbReference type="GO" id="GO:0005730">
    <property type="term" value="C:nucleolus"/>
    <property type="evidence" value="ECO:0007669"/>
    <property type="project" value="UniProtKB-SubCell"/>
</dbReference>
<reference evidence="5" key="1">
    <citation type="submission" date="2019-10" db="EMBL/GenBank/DDBJ databases">
        <authorList>
            <consortium name="DOE Joint Genome Institute"/>
            <person name="Kuo A."/>
            <person name="Miyauchi S."/>
            <person name="Kiss E."/>
            <person name="Drula E."/>
            <person name="Kohler A."/>
            <person name="Sanchez-Garcia M."/>
            <person name="Andreopoulos B."/>
            <person name="Barry K.W."/>
            <person name="Bonito G."/>
            <person name="Buee M."/>
            <person name="Carver A."/>
            <person name="Chen C."/>
            <person name="Cichocki N."/>
            <person name="Clum A."/>
            <person name="Culley D."/>
            <person name="Crous P.W."/>
            <person name="Fauchery L."/>
            <person name="Girlanda M."/>
            <person name="Hayes R."/>
            <person name="Keri Z."/>
            <person name="LaButti K."/>
            <person name="Lipzen A."/>
            <person name="Lombard V."/>
            <person name="Magnuson J."/>
            <person name="Maillard F."/>
            <person name="Morin E."/>
            <person name="Murat C."/>
            <person name="Nolan M."/>
            <person name="Ohm R."/>
            <person name="Pangilinan J."/>
            <person name="Pereira M."/>
            <person name="Perotto S."/>
            <person name="Peter M."/>
            <person name="Riley R."/>
            <person name="Sitrit Y."/>
            <person name="Stielow B."/>
            <person name="Szollosi G."/>
            <person name="Zifcakova L."/>
            <person name="Stursova M."/>
            <person name="Spatafora J.W."/>
            <person name="Tedersoo L."/>
            <person name="Vaario L.-M."/>
            <person name="Yamada A."/>
            <person name="Yan M."/>
            <person name="Wang P."/>
            <person name="Xu J."/>
            <person name="Bruns T."/>
            <person name="Baldrian P."/>
            <person name="Vilgalys R."/>
            <person name="Henrissat B."/>
            <person name="Grigoriev I.V."/>
            <person name="Hibbett D."/>
            <person name="Nagy L.G."/>
            <person name="Martin F.M."/>
        </authorList>
    </citation>
    <scope>NUCLEOTIDE SEQUENCE</scope>
    <source>
        <strain evidence="5">BED1</strain>
    </source>
</reference>
<dbReference type="PANTHER" id="PTHR21686">
    <property type="entry name" value="DEOXYNUCLEOTIDYLTRANSFERASE TERMINAL-INTERACTING PROTEIN 2"/>
    <property type="match status" value="1"/>
</dbReference>
<keyword evidence="6" id="KW-1185">Reference proteome</keyword>